<dbReference type="PANTHER" id="PTHR37294">
    <property type="entry name" value="3'-5' EXORIBONUCLEASE YHAM"/>
    <property type="match status" value="1"/>
</dbReference>
<dbReference type="InterPro" id="IPR003607">
    <property type="entry name" value="HD/PDEase_dom"/>
</dbReference>
<dbReference type="GeneID" id="87107793"/>
<dbReference type="Gene3D" id="1.10.3210.10">
    <property type="entry name" value="Hypothetical protein af1432"/>
    <property type="match status" value="1"/>
</dbReference>
<organism evidence="3 4">
    <name type="scientific">Mesotoga prima MesG1.Ag.4.2</name>
    <dbReference type="NCBI Taxonomy" id="660470"/>
    <lineage>
        <taxon>Bacteria</taxon>
        <taxon>Thermotogati</taxon>
        <taxon>Thermotogota</taxon>
        <taxon>Thermotogae</taxon>
        <taxon>Kosmotogales</taxon>
        <taxon>Kosmotogaceae</taxon>
        <taxon>Mesotoga</taxon>
    </lineage>
</organism>
<dbReference type="eggNOG" id="COG3481">
    <property type="taxonomic scope" value="Bacteria"/>
</dbReference>
<keyword evidence="1" id="KW-0378">Hydrolase</keyword>
<dbReference type="Pfam" id="PF01966">
    <property type="entry name" value="HD"/>
    <property type="match status" value="1"/>
</dbReference>
<accession>I2F6Y2</accession>
<dbReference type="SUPFAM" id="SSF109604">
    <property type="entry name" value="HD-domain/PDEase-like"/>
    <property type="match status" value="1"/>
</dbReference>
<dbReference type="InterPro" id="IPR006675">
    <property type="entry name" value="HDIG_dom"/>
</dbReference>
<evidence type="ECO:0000313" key="3">
    <source>
        <dbReference type="EMBL" id="AFK07685.1"/>
    </source>
</evidence>
<sequence>MIDGKSGSYPVLSEILREYNSALDRVENYVNSKQGFFFIFSAKRIEGSRGPYYDCLVGDSKCRTEAKAWISEQGCLEPVEGWIGLADYLIDNRFGLSIKIRKLFSISEMESYSSGSITQLLPIVEDLEKIKSEVLELVESIKDKYLNTLVKRMVSDDGVCPDFFEAPAAKVYHHARIGGLAEHSLSVVRYALALREASNSRPNIDRDLIIAGGFLHDIGKTRTYITESFKFDYSDDGYLEEHIAIGARLIELEVSKISGFPEETRRKLMHIVLSHHGELQFGSPVTPKTREAILIWLCDNIDSRLDNFESHAFSASKESRWTDFSKMLQSRLYLGKIENEEEIGD</sequence>
<dbReference type="SMART" id="SM00471">
    <property type="entry name" value="HDc"/>
    <property type="match status" value="1"/>
</dbReference>
<dbReference type="InterPro" id="IPR006674">
    <property type="entry name" value="HD_domain"/>
</dbReference>
<name>I2F6Y2_9BACT</name>
<dbReference type="PROSITE" id="PS51831">
    <property type="entry name" value="HD"/>
    <property type="match status" value="1"/>
</dbReference>
<dbReference type="NCBIfam" id="TIGR00277">
    <property type="entry name" value="HDIG"/>
    <property type="match status" value="1"/>
</dbReference>
<keyword evidence="4" id="KW-1185">Reference proteome</keyword>
<gene>
    <name evidence="3" type="ORF">Theba_2044</name>
</gene>
<evidence type="ECO:0000259" key="2">
    <source>
        <dbReference type="PROSITE" id="PS51831"/>
    </source>
</evidence>
<proteinExistence type="predicted"/>
<dbReference type="EMBL" id="CP003532">
    <property type="protein sequence ID" value="AFK07685.1"/>
    <property type="molecule type" value="Genomic_DNA"/>
</dbReference>
<dbReference type="PANTHER" id="PTHR37294:SF1">
    <property type="entry name" value="3'-5' EXORIBONUCLEASE YHAM"/>
    <property type="match status" value="1"/>
</dbReference>
<feature type="domain" description="HD" evidence="2">
    <location>
        <begin position="180"/>
        <end position="304"/>
    </location>
</feature>
<dbReference type="RefSeq" id="WP_014731465.1">
    <property type="nucleotide sequence ID" value="NC_017934.1"/>
</dbReference>
<reference evidence="3 4" key="1">
    <citation type="journal article" date="2012" name="Genome Biol. Evol.">
        <title>Genome Sequence of the Mesophilic Thermotogales Bacterium Mesotoga prima MesG1.Ag.4.2 Reveals the Largest Thermotogales Genome To Date.</title>
        <authorList>
            <person name="Zhaxybayeva O."/>
            <person name="Swithers K.S."/>
            <person name="Foght J."/>
            <person name="Green A.G."/>
            <person name="Bruce D."/>
            <person name="Detter C."/>
            <person name="Han S."/>
            <person name="Teshima H."/>
            <person name="Han J."/>
            <person name="Woyke T."/>
            <person name="Pitluck S."/>
            <person name="Nolan M."/>
            <person name="Ivanova N."/>
            <person name="Pati A."/>
            <person name="Land M.L."/>
            <person name="Dlutek M."/>
            <person name="Doolittle W.F."/>
            <person name="Noll K.M."/>
            <person name="Nesbo C.L."/>
        </authorList>
    </citation>
    <scope>NUCLEOTIDE SEQUENCE [LARGE SCALE GENOMIC DNA]</scope>
    <source>
        <strain evidence="4">mesG1.Ag.4.2</strain>
    </source>
</reference>
<dbReference type="AlphaFoldDB" id="I2F6Y2"/>
<dbReference type="CDD" id="cd00077">
    <property type="entry name" value="HDc"/>
    <property type="match status" value="1"/>
</dbReference>
<protein>
    <submittedName>
        <fullName evidence="3">Putative domain HDIG-containing protein</fullName>
    </submittedName>
</protein>
<dbReference type="GO" id="GO:0031125">
    <property type="term" value="P:rRNA 3'-end processing"/>
    <property type="evidence" value="ECO:0007669"/>
    <property type="project" value="TreeGrafter"/>
</dbReference>
<dbReference type="InterPro" id="IPR050798">
    <property type="entry name" value="YhaM_exoribonuc/phosphodiest"/>
</dbReference>
<dbReference type="STRING" id="660470.Theba_2044"/>
<dbReference type="KEGG" id="mpg:Theba_2044"/>
<evidence type="ECO:0000313" key="4">
    <source>
        <dbReference type="Proteomes" id="UP000002881"/>
    </source>
</evidence>
<dbReference type="GO" id="GO:0016787">
    <property type="term" value="F:hydrolase activity"/>
    <property type="evidence" value="ECO:0007669"/>
    <property type="project" value="UniProtKB-KW"/>
</dbReference>
<dbReference type="HOGENOM" id="CLU_056349_0_0_0"/>
<evidence type="ECO:0000256" key="1">
    <source>
        <dbReference type="ARBA" id="ARBA00022801"/>
    </source>
</evidence>
<dbReference type="Proteomes" id="UP000002881">
    <property type="component" value="Chromosome"/>
</dbReference>